<dbReference type="PANTHER" id="PTHR42789">
    <property type="entry name" value="D-ISOMER SPECIFIC 2-HYDROXYACID DEHYDROGENASE FAMILY PROTEIN (AFU_ORTHOLOGUE AFUA_6G10090)"/>
    <property type="match status" value="1"/>
</dbReference>
<gene>
    <name evidence="7" type="ORF">E6H00_01770</name>
</gene>
<dbReference type="SUPFAM" id="SSF52283">
    <property type="entry name" value="Formate/glycerate dehydrogenase catalytic domain-like"/>
    <property type="match status" value="1"/>
</dbReference>
<evidence type="ECO:0000256" key="4">
    <source>
        <dbReference type="RuleBase" id="RU003719"/>
    </source>
</evidence>
<dbReference type="PROSITE" id="PS00670">
    <property type="entry name" value="D_2_HYDROXYACID_DH_2"/>
    <property type="match status" value="1"/>
</dbReference>
<dbReference type="EMBL" id="VBAK01000039">
    <property type="protein sequence ID" value="TMI93089.1"/>
    <property type="molecule type" value="Genomic_DNA"/>
</dbReference>
<dbReference type="Gene3D" id="3.40.50.720">
    <property type="entry name" value="NAD(P)-binding Rossmann-like Domain"/>
    <property type="match status" value="2"/>
</dbReference>
<dbReference type="GO" id="GO:0016616">
    <property type="term" value="F:oxidoreductase activity, acting on the CH-OH group of donors, NAD or NADP as acceptor"/>
    <property type="evidence" value="ECO:0007669"/>
    <property type="project" value="InterPro"/>
</dbReference>
<evidence type="ECO:0000313" key="8">
    <source>
        <dbReference type="Proteomes" id="UP000318509"/>
    </source>
</evidence>
<dbReference type="InterPro" id="IPR029753">
    <property type="entry name" value="D-isomer_DH_CS"/>
</dbReference>
<dbReference type="Pfam" id="PF02826">
    <property type="entry name" value="2-Hacid_dh_C"/>
    <property type="match status" value="1"/>
</dbReference>
<comment type="similarity">
    <text evidence="1 4">Belongs to the D-isomer specific 2-hydroxyacid dehydrogenase family.</text>
</comment>
<protein>
    <submittedName>
        <fullName evidence="7">Hydroxyacid dehydrogenase</fullName>
    </submittedName>
</protein>
<reference evidence="7 8" key="1">
    <citation type="journal article" date="2019" name="Nat. Microbiol.">
        <title>Mediterranean grassland soil C-N compound turnover is dependent on rainfall and depth, and is mediated by genomically divergent microorganisms.</title>
        <authorList>
            <person name="Diamond S."/>
            <person name="Andeer P.F."/>
            <person name="Li Z."/>
            <person name="Crits-Christoph A."/>
            <person name="Burstein D."/>
            <person name="Anantharaman K."/>
            <person name="Lane K.R."/>
            <person name="Thomas B.C."/>
            <person name="Pan C."/>
            <person name="Northen T.R."/>
            <person name="Banfield J.F."/>
        </authorList>
    </citation>
    <scope>NUCLEOTIDE SEQUENCE [LARGE SCALE GENOMIC DNA]</scope>
    <source>
        <strain evidence="7">NP_3</strain>
    </source>
</reference>
<dbReference type="InterPro" id="IPR036291">
    <property type="entry name" value="NAD(P)-bd_dom_sf"/>
</dbReference>
<dbReference type="InterPro" id="IPR006140">
    <property type="entry name" value="D-isomer_DH_NAD-bd"/>
</dbReference>
<keyword evidence="3" id="KW-0520">NAD</keyword>
<evidence type="ECO:0000256" key="1">
    <source>
        <dbReference type="ARBA" id="ARBA00005854"/>
    </source>
</evidence>
<dbReference type="AlphaFoldDB" id="A0A537KBD7"/>
<evidence type="ECO:0000259" key="6">
    <source>
        <dbReference type="Pfam" id="PF02826"/>
    </source>
</evidence>
<comment type="caution">
    <text evidence="7">The sequence shown here is derived from an EMBL/GenBank/DDBJ whole genome shotgun (WGS) entry which is preliminary data.</text>
</comment>
<dbReference type="CDD" id="cd12173">
    <property type="entry name" value="PGDH_4"/>
    <property type="match status" value="1"/>
</dbReference>
<dbReference type="InterPro" id="IPR050857">
    <property type="entry name" value="D-2-hydroxyacid_DH"/>
</dbReference>
<feature type="domain" description="D-isomer specific 2-hydroxyacid dehydrogenase NAD-binding" evidence="6">
    <location>
        <begin position="107"/>
        <end position="289"/>
    </location>
</feature>
<dbReference type="InterPro" id="IPR006139">
    <property type="entry name" value="D-isomer_2_OHA_DH_cat_dom"/>
</dbReference>
<proteinExistence type="inferred from homology"/>
<dbReference type="GO" id="GO:0051287">
    <property type="term" value="F:NAD binding"/>
    <property type="evidence" value="ECO:0007669"/>
    <property type="project" value="InterPro"/>
</dbReference>
<dbReference type="PANTHER" id="PTHR42789:SF1">
    <property type="entry name" value="D-ISOMER SPECIFIC 2-HYDROXYACID DEHYDROGENASE FAMILY PROTEIN (AFU_ORTHOLOGUE AFUA_6G10090)"/>
    <property type="match status" value="1"/>
</dbReference>
<accession>A0A537KBD7</accession>
<organism evidence="7 8">
    <name type="scientific">Candidatus Segetimicrobium genomatis</name>
    <dbReference type="NCBI Taxonomy" id="2569760"/>
    <lineage>
        <taxon>Bacteria</taxon>
        <taxon>Bacillati</taxon>
        <taxon>Candidatus Sysuimicrobiota</taxon>
        <taxon>Candidatus Sysuimicrobiia</taxon>
        <taxon>Candidatus Sysuimicrobiales</taxon>
        <taxon>Candidatus Segetimicrobiaceae</taxon>
        <taxon>Candidatus Segetimicrobium</taxon>
    </lineage>
</organism>
<evidence type="ECO:0000313" key="7">
    <source>
        <dbReference type="EMBL" id="TMI93089.1"/>
    </source>
</evidence>
<dbReference type="SUPFAM" id="SSF51735">
    <property type="entry name" value="NAD(P)-binding Rossmann-fold domains"/>
    <property type="match status" value="1"/>
</dbReference>
<evidence type="ECO:0000256" key="3">
    <source>
        <dbReference type="ARBA" id="ARBA00023027"/>
    </source>
</evidence>
<evidence type="ECO:0000256" key="2">
    <source>
        <dbReference type="ARBA" id="ARBA00023002"/>
    </source>
</evidence>
<dbReference type="PROSITE" id="PS00671">
    <property type="entry name" value="D_2_HYDROXYACID_DH_3"/>
    <property type="match status" value="1"/>
</dbReference>
<dbReference type="Proteomes" id="UP000318509">
    <property type="component" value="Unassembled WGS sequence"/>
</dbReference>
<sequence>MSRIVLLNPMLHPSGQELLAARAEIEIVPAESPPRRLAQALGSADGLIVRLPARITKDLIAAAPRLRVIGTAGAGVDNIDIAAATAAGIPVVNNAGIGPNPVAEHAVGLMLALARRIVMGDRRLRRKGWACRERLLGADLGTELSGKTVGVVGFGFIGRRVAGICTAAFGARVLGYDPFLEDGVFTAAGVERRRDLHDLLRDADFVTVHTPLTEGTRHVIGVGELAVMKPTAYLINCARGGVVDPGALSNALRDGRIAGAGIDVFDPEPPNDPDPLYAFENVIVTPHIAGLSHETNRRLSLSAAEQVLQVLADERPPRLVNPEVWDRRRRG</sequence>
<feature type="domain" description="D-isomer specific 2-hydroxyacid dehydrogenase catalytic" evidence="5">
    <location>
        <begin position="5"/>
        <end position="321"/>
    </location>
</feature>
<evidence type="ECO:0000259" key="5">
    <source>
        <dbReference type="Pfam" id="PF00389"/>
    </source>
</evidence>
<dbReference type="Pfam" id="PF00389">
    <property type="entry name" value="2-Hacid_dh"/>
    <property type="match status" value="1"/>
</dbReference>
<dbReference type="FunFam" id="3.40.50.720:FF:000203">
    <property type="entry name" value="D-3-phosphoglycerate dehydrogenase (SerA)"/>
    <property type="match status" value="1"/>
</dbReference>
<name>A0A537KBD7_9BACT</name>
<keyword evidence="2 4" id="KW-0560">Oxidoreductase</keyword>